<protein>
    <submittedName>
        <fullName evidence="3">Uncharacterized protein</fullName>
    </submittedName>
</protein>
<dbReference type="AlphaFoldDB" id="A0AAD8EHN4"/>
<gene>
    <name evidence="3" type="ORF">L9F63_016452</name>
</gene>
<evidence type="ECO:0000256" key="1">
    <source>
        <dbReference type="ARBA" id="ARBA00022801"/>
    </source>
</evidence>
<organism evidence="3 4">
    <name type="scientific">Diploptera punctata</name>
    <name type="common">Pacific beetle cockroach</name>
    <dbReference type="NCBI Taxonomy" id="6984"/>
    <lineage>
        <taxon>Eukaryota</taxon>
        <taxon>Metazoa</taxon>
        <taxon>Ecdysozoa</taxon>
        <taxon>Arthropoda</taxon>
        <taxon>Hexapoda</taxon>
        <taxon>Insecta</taxon>
        <taxon>Pterygota</taxon>
        <taxon>Neoptera</taxon>
        <taxon>Polyneoptera</taxon>
        <taxon>Dictyoptera</taxon>
        <taxon>Blattodea</taxon>
        <taxon>Blaberoidea</taxon>
        <taxon>Blaberidae</taxon>
        <taxon>Diplopterinae</taxon>
        <taxon>Diploptera</taxon>
    </lineage>
</organism>
<dbReference type="GO" id="GO:0005737">
    <property type="term" value="C:cytoplasm"/>
    <property type="evidence" value="ECO:0007669"/>
    <property type="project" value="TreeGrafter"/>
</dbReference>
<keyword evidence="4" id="KW-1185">Reference proteome</keyword>
<dbReference type="PANTHER" id="PTHR44533:SF4">
    <property type="entry name" value="DEAD_H RNA HELICASE, PUTATIVE-RELATED"/>
    <property type="match status" value="1"/>
</dbReference>
<reference evidence="3" key="1">
    <citation type="journal article" date="2023" name="IScience">
        <title>Live-bearing cockroach genome reveals convergent evolutionary mechanisms linked to viviparity in insects and beyond.</title>
        <authorList>
            <person name="Fouks B."/>
            <person name="Harrison M.C."/>
            <person name="Mikhailova A.A."/>
            <person name="Marchal E."/>
            <person name="English S."/>
            <person name="Carruthers M."/>
            <person name="Jennings E.C."/>
            <person name="Chiamaka E.L."/>
            <person name="Frigard R.A."/>
            <person name="Pippel M."/>
            <person name="Attardo G.M."/>
            <person name="Benoit J.B."/>
            <person name="Bornberg-Bauer E."/>
            <person name="Tobe S.S."/>
        </authorList>
    </citation>
    <scope>NUCLEOTIDE SEQUENCE</scope>
    <source>
        <tissue evidence="3">Testes</tissue>
    </source>
</reference>
<name>A0AAD8EHN4_DIPPU</name>
<feature type="non-terminal residue" evidence="3">
    <location>
        <position position="194"/>
    </location>
</feature>
<reference evidence="3" key="2">
    <citation type="submission" date="2023-05" db="EMBL/GenBank/DDBJ databases">
        <authorList>
            <person name="Fouks B."/>
        </authorList>
    </citation>
    <scope>NUCLEOTIDE SEQUENCE</scope>
    <source>
        <strain evidence="3">Stay&amp;Tobe</strain>
        <tissue evidence="3">Testes</tissue>
    </source>
</reference>
<dbReference type="EMBL" id="JASPKZ010004211">
    <property type="protein sequence ID" value="KAJ9590501.1"/>
    <property type="molecule type" value="Genomic_DNA"/>
</dbReference>
<evidence type="ECO:0000313" key="4">
    <source>
        <dbReference type="Proteomes" id="UP001233999"/>
    </source>
</evidence>
<evidence type="ECO:0000256" key="2">
    <source>
        <dbReference type="ARBA" id="ARBA00022806"/>
    </source>
</evidence>
<dbReference type="GO" id="GO:0004386">
    <property type="term" value="F:helicase activity"/>
    <property type="evidence" value="ECO:0007669"/>
    <property type="project" value="UniProtKB-KW"/>
</dbReference>
<accession>A0AAD8EHN4</accession>
<keyword evidence="1" id="KW-0378">Hydrolase</keyword>
<dbReference type="GO" id="GO:0016787">
    <property type="term" value="F:hydrolase activity"/>
    <property type="evidence" value="ECO:0007669"/>
    <property type="project" value="UniProtKB-KW"/>
</dbReference>
<keyword evidence="2" id="KW-0347">Helicase</keyword>
<dbReference type="InterPro" id="IPR052431">
    <property type="entry name" value="SKI2_subfamily_helicases"/>
</dbReference>
<feature type="non-terminal residue" evidence="3">
    <location>
        <position position="1"/>
    </location>
</feature>
<keyword evidence="2" id="KW-0547">Nucleotide-binding</keyword>
<keyword evidence="2" id="KW-0067">ATP-binding</keyword>
<dbReference type="PANTHER" id="PTHR44533">
    <property type="entry name" value="DEAD/H RNA HELICASE, PUTATIVE-RELATED"/>
    <property type="match status" value="1"/>
</dbReference>
<dbReference type="Proteomes" id="UP001233999">
    <property type="component" value="Unassembled WGS sequence"/>
</dbReference>
<evidence type="ECO:0000313" key="3">
    <source>
        <dbReference type="EMBL" id="KAJ9590501.1"/>
    </source>
</evidence>
<sequence>GLLDSAGNPQFLTGIVTHLHYHEPGNLAFVFLMKCGALRRLCQTTKGKVSQETQMNLIIVLSYLFAPLKLHLSARNRRYKNSKVKLPPLPDYVRKVLEDYNDQVLYIFGNYFKSVADHCFKSMGEDNILPLSKTKFEPSTPFKLHTEGCDVRTLEQQISEDCEQRRICSSFAALSGHTDEQLYSHRTSSNIRHD</sequence>
<comment type="caution">
    <text evidence="3">The sequence shown here is derived from an EMBL/GenBank/DDBJ whole genome shotgun (WGS) entry which is preliminary data.</text>
</comment>
<proteinExistence type="predicted"/>